<sequence length="238" mass="27804">MELLYIIAPAYNESDNIRKFIDDWYPIIETYNGNGNSRLVIVNDGSTDNTYEILQECAKTRPLLKPLTKQNGGHGEAVLFGYRYAIDQGADYIFQTDSDGQTDPTEFHRFWNLHHEYDAVIGNRPKRQDGLYRRFVQKVLLLILRMTFGVKIPDSNAPFRLMKSNLVQKYMKKMPKNFNLPNVMLTTYFSYFHERITFVEISFKPRQGGKNSINVNRIVKIGWQALGDFHNLRKHLND</sequence>
<protein>
    <submittedName>
        <fullName evidence="2">Glycosyltransferase involved in cell wall bisynthesis</fullName>
    </submittedName>
</protein>
<dbReference type="OrthoDB" id="9810303at2"/>
<evidence type="ECO:0000313" key="2">
    <source>
        <dbReference type="EMBL" id="SDC00116.1"/>
    </source>
</evidence>
<evidence type="ECO:0000259" key="1">
    <source>
        <dbReference type="Pfam" id="PF00535"/>
    </source>
</evidence>
<keyword evidence="3" id="KW-1185">Reference proteome</keyword>
<dbReference type="InterPro" id="IPR029044">
    <property type="entry name" value="Nucleotide-diphossugar_trans"/>
</dbReference>
<dbReference type="CDD" id="cd04179">
    <property type="entry name" value="DPM_DPG-synthase_like"/>
    <property type="match status" value="1"/>
</dbReference>
<feature type="domain" description="Glycosyltransferase 2-like" evidence="1">
    <location>
        <begin position="6"/>
        <end position="149"/>
    </location>
</feature>
<dbReference type="AlphaFoldDB" id="A0A1G6I304"/>
<dbReference type="Gene3D" id="3.90.550.10">
    <property type="entry name" value="Spore Coat Polysaccharide Biosynthesis Protein SpsA, Chain A"/>
    <property type="match status" value="1"/>
</dbReference>
<dbReference type="PANTHER" id="PTHR48090">
    <property type="entry name" value="UNDECAPRENYL-PHOSPHATE 4-DEOXY-4-FORMAMIDO-L-ARABINOSE TRANSFERASE-RELATED"/>
    <property type="match status" value="1"/>
</dbReference>
<dbReference type="Proteomes" id="UP000198943">
    <property type="component" value="Unassembled WGS sequence"/>
</dbReference>
<dbReference type="SUPFAM" id="SSF53448">
    <property type="entry name" value="Nucleotide-diphospho-sugar transferases"/>
    <property type="match status" value="1"/>
</dbReference>
<reference evidence="3" key="1">
    <citation type="submission" date="2016-10" db="EMBL/GenBank/DDBJ databases">
        <authorList>
            <person name="Varghese N."/>
            <person name="Submissions S."/>
        </authorList>
    </citation>
    <scope>NUCLEOTIDE SEQUENCE [LARGE SCALE GENOMIC DNA]</scope>
    <source>
        <strain evidence="3">DSM 11005</strain>
    </source>
</reference>
<dbReference type="InterPro" id="IPR050256">
    <property type="entry name" value="Glycosyltransferase_2"/>
</dbReference>
<evidence type="ECO:0000313" key="3">
    <source>
        <dbReference type="Proteomes" id="UP000198943"/>
    </source>
</evidence>
<keyword evidence="2" id="KW-0808">Transferase</keyword>
<organism evidence="2 3">
    <name type="scientific">Succiniclasticum ruminis</name>
    <dbReference type="NCBI Taxonomy" id="40841"/>
    <lineage>
        <taxon>Bacteria</taxon>
        <taxon>Bacillati</taxon>
        <taxon>Bacillota</taxon>
        <taxon>Negativicutes</taxon>
        <taxon>Acidaminococcales</taxon>
        <taxon>Acidaminococcaceae</taxon>
        <taxon>Succiniclasticum</taxon>
    </lineage>
</organism>
<name>A0A1G6I304_9FIRM</name>
<dbReference type="GO" id="GO:0016740">
    <property type="term" value="F:transferase activity"/>
    <property type="evidence" value="ECO:0007669"/>
    <property type="project" value="UniProtKB-KW"/>
</dbReference>
<gene>
    <name evidence="2" type="ORF">SAMN04487864_101380</name>
</gene>
<dbReference type="RefSeq" id="WP_093729126.1">
    <property type="nucleotide sequence ID" value="NZ_FMYW01000001.1"/>
</dbReference>
<dbReference type="Pfam" id="PF00535">
    <property type="entry name" value="Glycos_transf_2"/>
    <property type="match status" value="1"/>
</dbReference>
<accession>A0A1G6I304</accession>
<proteinExistence type="predicted"/>
<dbReference type="InterPro" id="IPR001173">
    <property type="entry name" value="Glyco_trans_2-like"/>
</dbReference>
<dbReference type="EMBL" id="FMYW01000001">
    <property type="protein sequence ID" value="SDC00116.1"/>
    <property type="molecule type" value="Genomic_DNA"/>
</dbReference>